<accession>A0ACC2UHG9</accession>
<dbReference type="EMBL" id="QTSX02000717">
    <property type="protein sequence ID" value="KAJ9086530.1"/>
    <property type="molecule type" value="Genomic_DNA"/>
</dbReference>
<comment type="caution">
    <text evidence="1">The sequence shown here is derived from an EMBL/GenBank/DDBJ whole genome shotgun (WGS) entry which is preliminary data.</text>
</comment>
<gene>
    <name evidence="1" type="primary">SVF1_1</name>
    <name evidence="1" type="ORF">DSO57_1003082</name>
</gene>
<proteinExistence type="predicted"/>
<reference evidence="1" key="1">
    <citation type="submission" date="2022-04" db="EMBL/GenBank/DDBJ databases">
        <title>Genome of the entomopathogenic fungus Entomophthora muscae.</title>
        <authorList>
            <person name="Elya C."/>
            <person name="Lovett B.R."/>
            <person name="Lee E."/>
            <person name="Macias A.M."/>
            <person name="Hajek A.E."/>
            <person name="De Bivort B.L."/>
            <person name="Kasson M.T."/>
            <person name="De Fine Licht H.H."/>
            <person name="Stajich J.E."/>
        </authorList>
    </citation>
    <scope>NUCLEOTIDE SEQUENCE</scope>
    <source>
        <strain evidence="1">Berkeley</strain>
    </source>
</reference>
<keyword evidence="2" id="KW-1185">Reference proteome</keyword>
<name>A0ACC2UHG9_9FUNG</name>
<sequence>MQPIHSSLPLEADKWTILKGAATETHTFYLFTPDNKFIFCQLAYAKISFVKNVQVTFSVISGKDHAFITSTCSSGSFKTSNEDLNAQCDNMEIERTPDNGFRIKLFPKSGASGELNFASSTTGWKVGAEQPNVKHSFYIPCQVTGSLTIPKLGSSPIEVSGSGSYGHATLSSNPYSVFSISHFVLFNSERIKTINLTFKPLHKDTNSLVVQSFTFVDGKLYLASDTGNVTFSSSHNDSEVDLIVPDAIVVDFEGPALEEGTPNGKTANALLKVNNLAVIDRFDVLESIPYMLRKIVQAFITKPYIYQFYLPGHLTITVSDHASEPLEAEGQVYYELSYL</sequence>
<dbReference type="Proteomes" id="UP001165960">
    <property type="component" value="Unassembled WGS sequence"/>
</dbReference>
<protein>
    <submittedName>
        <fullName evidence="1">Cell survival pathways protein</fullName>
    </submittedName>
</protein>
<organism evidence="1 2">
    <name type="scientific">Entomophthora muscae</name>
    <dbReference type="NCBI Taxonomy" id="34485"/>
    <lineage>
        <taxon>Eukaryota</taxon>
        <taxon>Fungi</taxon>
        <taxon>Fungi incertae sedis</taxon>
        <taxon>Zoopagomycota</taxon>
        <taxon>Entomophthoromycotina</taxon>
        <taxon>Entomophthoromycetes</taxon>
        <taxon>Entomophthorales</taxon>
        <taxon>Entomophthoraceae</taxon>
        <taxon>Entomophthora</taxon>
    </lineage>
</organism>
<evidence type="ECO:0000313" key="2">
    <source>
        <dbReference type="Proteomes" id="UP001165960"/>
    </source>
</evidence>
<evidence type="ECO:0000313" key="1">
    <source>
        <dbReference type="EMBL" id="KAJ9086530.1"/>
    </source>
</evidence>